<sequence length="77" mass="8488">MRGMTGSIKDQISFSSQQNLLSQISKMERDGISSDHRSPCRISMAIASSQATLFLLGRIPYYLIVSLVPRGQELSLA</sequence>
<organism evidence="1 2">
    <name type="scientific">Dendrobium catenatum</name>
    <dbReference type="NCBI Taxonomy" id="906689"/>
    <lineage>
        <taxon>Eukaryota</taxon>
        <taxon>Viridiplantae</taxon>
        <taxon>Streptophyta</taxon>
        <taxon>Embryophyta</taxon>
        <taxon>Tracheophyta</taxon>
        <taxon>Spermatophyta</taxon>
        <taxon>Magnoliopsida</taxon>
        <taxon>Liliopsida</taxon>
        <taxon>Asparagales</taxon>
        <taxon>Orchidaceae</taxon>
        <taxon>Epidendroideae</taxon>
        <taxon>Malaxideae</taxon>
        <taxon>Dendrobiinae</taxon>
        <taxon>Dendrobium</taxon>
    </lineage>
</organism>
<gene>
    <name evidence="1" type="ORF">MA16_Dca026110</name>
</gene>
<dbReference type="AlphaFoldDB" id="A0A2I0W4C5"/>
<name>A0A2I0W4C5_9ASPA</name>
<dbReference type="EMBL" id="KZ502929">
    <property type="protein sequence ID" value="PKU70510.1"/>
    <property type="molecule type" value="Genomic_DNA"/>
</dbReference>
<keyword evidence="2" id="KW-1185">Reference proteome</keyword>
<proteinExistence type="predicted"/>
<accession>A0A2I0W4C5</accession>
<reference evidence="1 2" key="2">
    <citation type="journal article" date="2017" name="Nature">
        <title>The Apostasia genome and the evolution of orchids.</title>
        <authorList>
            <person name="Zhang G.Q."/>
            <person name="Liu K.W."/>
            <person name="Li Z."/>
            <person name="Lohaus R."/>
            <person name="Hsiao Y.Y."/>
            <person name="Niu S.C."/>
            <person name="Wang J.Y."/>
            <person name="Lin Y.C."/>
            <person name="Xu Q."/>
            <person name="Chen L.J."/>
            <person name="Yoshida K."/>
            <person name="Fujiwara S."/>
            <person name="Wang Z.W."/>
            <person name="Zhang Y.Q."/>
            <person name="Mitsuda N."/>
            <person name="Wang M."/>
            <person name="Liu G.H."/>
            <person name="Pecoraro L."/>
            <person name="Huang H.X."/>
            <person name="Xiao X.J."/>
            <person name="Lin M."/>
            <person name="Wu X.Y."/>
            <person name="Wu W.L."/>
            <person name="Chen Y.Y."/>
            <person name="Chang S.B."/>
            <person name="Sakamoto S."/>
            <person name="Ohme-Takagi M."/>
            <person name="Yagi M."/>
            <person name="Zeng S.J."/>
            <person name="Shen C.Y."/>
            <person name="Yeh C.M."/>
            <person name="Luo Y.B."/>
            <person name="Tsai W.C."/>
            <person name="Van de Peer Y."/>
            <person name="Liu Z.J."/>
        </authorList>
    </citation>
    <scope>NUCLEOTIDE SEQUENCE [LARGE SCALE GENOMIC DNA]</scope>
    <source>
        <tissue evidence="1">The whole plant</tissue>
    </source>
</reference>
<evidence type="ECO:0000313" key="1">
    <source>
        <dbReference type="EMBL" id="PKU70510.1"/>
    </source>
</evidence>
<protein>
    <submittedName>
        <fullName evidence="1">Uncharacterized protein</fullName>
    </submittedName>
</protein>
<reference evidence="1 2" key="1">
    <citation type="journal article" date="2016" name="Sci. Rep.">
        <title>The Dendrobium catenatum Lindl. genome sequence provides insights into polysaccharide synthase, floral development and adaptive evolution.</title>
        <authorList>
            <person name="Zhang G.Q."/>
            <person name="Xu Q."/>
            <person name="Bian C."/>
            <person name="Tsai W.C."/>
            <person name="Yeh C.M."/>
            <person name="Liu K.W."/>
            <person name="Yoshida K."/>
            <person name="Zhang L.S."/>
            <person name="Chang S.B."/>
            <person name="Chen F."/>
            <person name="Shi Y."/>
            <person name="Su Y.Y."/>
            <person name="Zhang Y.Q."/>
            <person name="Chen L.J."/>
            <person name="Yin Y."/>
            <person name="Lin M."/>
            <person name="Huang H."/>
            <person name="Deng H."/>
            <person name="Wang Z.W."/>
            <person name="Zhu S.L."/>
            <person name="Zhao X."/>
            <person name="Deng C."/>
            <person name="Niu S.C."/>
            <person name="Huang J."/>
            <person name="Wang M."/>
            <person name="Liu G.H."/>
            <person name="Yang H.J."/>
            <person name="Xiao X.J."/>
            <person name="Hsiao Y.Y."/>
            <person name="Wu W.L."/>
            <person name="Chen Y.Y."/>
            <person name="Mitsuda N."/>
            <person name="Ohme-Takagi M."/>
            <person name="Luo Y.B."/>
            <person name="Van de Peer Y."/>
            <person name="Liu Z.J."/>
        </authorList>
    </citation>
    <scope>NUCLEOTIDE SEQUENCE [LARGE SCALE GENOMIC DNA]</scope>
    <source>
        <tissue evidence="1">The whole plant</tissue>
    </source>
</reference>
<evidence type="ECO:0000313" key="2">
    <source>
        <dbReference type="Proteomes" id="UP000233837"/>
    </source>
</evidence>
<dbReference type="Proteomes" id="UP000233837">
    <property type="component" value="Unassembled WGS sequence"/>
</dbReference>